<accession>A0AAW2TX52</accession>
<evidence type="ECO:0000313" key="2">
    <source>
        <dbReference type="EMBL" id="KAL0409393.1"/>
    </source>
</evidence>
<gene>
    <name evidence="2" type="ORF">Sradi_1873700</name>
</gene>
<proteinExistence type="predicted"/>
<comment type="caution">
    <text evidence="2">The sequence shown here is derived from an EMBL/GenBank/DDBJ whole genome shotgun (WGS) entry which is preliminary data.</text>
</comment>
<sequence>MDVPSNTANKQKTVETSGNTQALQVVTGLPSVPASGGSAPTPLAPKPPLPRVVGPVVDPPWHNTSSTPLRRNYL</sequence>
<reference evidence="2" key="1">
    <citation type="submission" date="2020-06" db="EMBL/GenBank/DDBJ databases">
        <authorList>
            <person name="Li T."/>
            <person name="Hu X."/>
            <person name="Zhang T."/>
            <person name="Song X."/>
            <person name="Zhang H."/>
            <person name="Dai N."/>
            <person name="Sheng W."/>
            <person name="Hou X."/>
            <person name="Wei L."/>
        </authorList>
    </citation>
    <scope>NUCLEOTIDE SEQUENCE</scope>
    <source>
        <strain evidence="2">G02</strain>
        <tissue evidence="2">Leaf</tissue>
    </source>
</reference>
<feature type="region of interest" description="Disordered" evidence="1">
    <location>
        <begin position="1"/>
        <end position="74"/>
    </location>
</feature>
<dbReference type="EMBL" id="JACGWJ010000007">
    <property type="protein sequence ID" value="KAL0409393.1"/>
    <property type="molecule type" value="Genomic_DNA"/>
</dbReference>
<name>A0AAW2TX52_SESRA</name>
<reference evidence="2" key="2">
    <citation type="journal article" date="2024" name="Plant">
        <title>Genomic evolution and insights into agronomic trait innovations of Sesamum species.</title>
        <authorList>
            <person name="Miao H."/>
            <person name="Wang L."/>
            <person name="Qu L."/>
            <person name="Liu H."/>
            <person name="Sun Y."/>
            <person name="Le M."/>
            <person name="Wang Q."/>
            <person name="Wei S."/>
            <person name="Zheng Y."/>
            <person name="Lin W."/>
            <person name="Duan Y."/>
            <person name="Cao H."/>
            <person name="Xiong S."/>
            <person name="Wang X."/>
            <person name="Wei L."/>
            <person name="Li C."/>
            <person name="Ma Q."/>
            <person name="Ju M."/>
            <person name="Zhao R."/>
            <person name="Li G."/>
            <person name="Mu C."/>
            <person name="Tian Q."/>
            <person name="Mei H."/>
            <person name="Zhang T."/>
            <person name="Gao T."/>
            <person name="Zhang H."/>
        </authorList>
    </citation>
    <scope>NUCLEOTIDE SEQUENCE</scope>
    <source>
        <strain evidence="2">G02</strain>
    </source>
</reference>
<dbReference type="AlphaFoldDB" id="A0AAW2TX52"/>
<feature type="compositionally biased region" description="Polar residues" evidence="1">
    <location>
        <begin position="1"/>
        <end position="24"/>
    </location>
</feature>
<protein>
    <submittedName>
        <fullName evidence="2">Uncharacterized protein</fullName>
    </submittedName>
</protein>
<organism evidence="2">
    <name type="scientific">Sesamum radiatum</name>
    <name type="common">Black benniseed</name>
    <dbReference type="NCBI Taxonomy" id="300843"/>
    <lineage>
        <taxon>Eukaryota</taxon>
        <taxon>Viridiplantae</taxon>
        <taxon>Streptophyta</taxon>
        <taxon>Embryophyta</taxon>
        <taxon>Tracheophyta</taxon>
        <taxon>Spermatophyta</taxon>
        <taxon>Magnoliopsida</taxon>
        <taxon>eudicotyledons</taxon>
        <taxon>Gunneridae</taxon>
        <taxon>Pentapetalae</taxon>
        <taxon>asterids</taxon>
        <taxon>lamiids</taxon>
        <taxon>Lamiales</taxon>
        <taxon>Pedaliaceae</taxon>
        <taxon>Sesamum</taxon>
    </lineage>
</organism>
<evidence type="ECO:0000256" key="1">
    <source>
        <dbReference type="SAM" id="MobiDB-lite"/>
    </source>
</evidence>
<feature type="compositionally biased region" description="Polar residues" evidence="1">
    <location>
        <begin position="62"/>
        <end position="74"/>
    </location>
</feature>